<dbReference type="Proteomes" id="UP001174936">
    <property type="component" value="Unassembled WGS sequence"/>
</dbReference>
<evidence type="ECO:0000256" key="2">
    <source>
        <dbReference type="SAM" id="Phobius"/>
    </source>
</evidence>
<dbReference type="EMBL" id="JAULSV010000006">
    <property type="protein sequence ID" value="KAK0641425.1"/>
    <property type="molecule type" value="Genomic_DNA"/>
</dbReference>
<feature type="transmembrane region" description="Helical" evidence="2">
    <location>
        <begin position="53"/>
        <end position="74"/>
    </location>
</feature>
<keyword evidence="2" id="KW-1133">Transmembrane helix</keyword>
<evidence type="ECO:0000313" key="4">
    <source>
        <dbReference type="Proteomes" id="UP001174936"/>
    </source>
</evidence>
<organism evidence="3 4">
    <name type="scientific">Cercophora newfieldiana</name>
    <dbReference type="NCBI Taxonomy" id="92897"/>
    <lineage>
        <taxon>Eukaryota</taxon>
        <taxon>Fungi</taxon>
        <taxon>Dikarya</taxon>
        <taxon>Ascomycota</taxon>
        <taxon>Pezizomycotina</taxon>
        <taxon>Sordariomycetes</taxon>
        <taxon>Sordariomycetidae</taxon>
        <taxon>Sordariales</taxon>
        <taxon>Lasiosphaeriaceae</taxon>
        <taxon>Cercophora</taxon>
    </lineage>
</organism>
<accession>A0AA39XX56</accession>
<keyword evidence="2" id="KW-0812">Transmembrane</keyword>
<evidence type="ECO:0000313" key="3">
    <source>
        <dbReference type="EMBL" id="KAK0641425.1"/>
    </source>
</evidence>
<feature type="transmembrane region" description="Helical" evidence="2">
    <location>
        <begin position="28"/>
        <end position="47"/>
    </location>
</feature>
<sequence length="75" mass="7792">MRSTRGYLLDSSSSGGCRSRGRSTGCGLPRGSSVMCCALSVTGLGLVGRWLRLMRVVLGIEVVLGCIGCLLALLC</sequence>
<comment type="caution">
    <text evidence="3">The sequence shown here is derived from an EMBL/GenBank/DDBJ whole genome shotgun (WGS) entry which is preliminary data.</text>
</comment>
<keyword evidence="4" id="KW-1185">Reference proteome</keyword>
<evidence type="ECO:0000256" key="1">
    <source>
        <dbReference type="SAM" id="MobiDB-lite"/>
    </source>
</evidence>
<feature type="compositionally biased region" description="Low complexity" evidence="1">
    <location>
        <begin position="11"/>
        <end position="25"/>
    </location>
</feature>
<feature type="region of interest" description="Disordered" evidence="1">
    <location>
        <begin position="1"/>
        <end position="25"/>
    </location>
</feature>
<dbReference type="AlphaFoldDB" id="A0AA39XX56"/>
<gene>
    <name evidence="3" type="ORF">B0T16DRAFT_419814</name>
</gene>
<protein>
    <submittedName>
        <fullName evidence="3">Uncharacterized protein</fullName>
    </submittedName>
</protein>
<reference evidence="3" key="1">
    <citation type="submission" date="2023-06" db="EMBL/GenBank/DDBJ databases">
        <title>Genome-scale phylogeny and comparative genomics of the fungal order Sordariales.</title>
        <authorList>
            <consortium name="Lawrence Berkeley National Laboratory"/>
            <person name="Hensen N."/>
            <person name="Bonometti L."/>
            <person name="Westerberg I."/>
            <person name="Brannstrom I.O."/>
            <person name="Guillou S."/>
            <person name="Cros-Aarteil S."/>
            <person name="Calhoun S."/>
            <person name="Haridas S."/>
            <person name="Kuo A."/>
            <person name="Mondo S."/>
            <person name="Pangilinan J."/>
            <person name="Riley R."/>
            <person name="Labutti K."/>
            <person name="Andreopoulos B."/>
            <person name="Lipzen A."/>
            <person name="Chen C."/>
            <person name="Yanf M."/>
            <person name="Daum C."/>
            <person name="Ng V."/>
            <person name="Clum A."/>
            <person name="Steindorff A."/>
            <person name="Ohm R."/>
            <person name="Martin F."/>
            <person name="Silar P."/>
            <person name="Natvig D."/>
            <person name="Lalanne C."/>
            <person name="Gautier V."/>
            <person name="Ament-Velasquez S.L."/>
            <person name="Kruys A."/>
            <person name="Hutchinson M.I."/>
            <person name="Powell A.J."/>
            <person name="Barry K."/>
            <person name="Miller A.N."/>
            <person name="Grigoriev I.V."/>
            <person name="Debuchy R."/>
            <person name="Gladieux P."/>
            <person name="Thoren M.H."/>
            <person name="Johannesson H."/>
        </authorList>
    </citation>
    <scope>NUCLEOTIDE SEQUENCE</scope>
    <source>
        <strain evidence="3">SMH2532-1</strain>
    </source>
</reference>
<keyword evidence="2" id="KW-0472">Membrane</keyword>
<proteinExistence type="predicted"/>
<name>A0AA39XX56_9PEZI</name>